<dbReference type="OrthoDB" id="10295708at2759"/>
<organism evidence="2 3">
    <name type="scientific">Morchella conica CCBAS932</name>
    <dbReference type="NCBI Taxonomy" id="1392247"/>
    <lineage>
        <taxon>Eukaryota</taxon>
        <taxon>Fungi</taxon>
        <taxon>Dikarya</taxon>
        <taxon>Ascomycota</taxon>
        <taxon>Pezizomycotina</taxon>
        <taxon>Pezizomycetes</taxon>
        <taxon>Pezizales</taxon>
        <taxon>Morchellaceae</taxon>
        <taxon>Morchella</taxon>
    </lineage>
</organism>
<sequence>MSGVLFGLRISPTELLARRDKNTQLSKGKMGKDNRIYRPQKTSAGEKNNLASVAETARRHLKARREDISDIKNGKEPKSDFLNWLRKNEKSGRVTKPRMSKRGAKISYDRKMRNSTDSLSGMPIEDIDMVMAFRVLDAQEHNRAINQMDQSGLVDMMESFSFPEDVADEDEMCYEINNEVALGSELPMDISDT</sequence>
<evidence type="ECO:0000313" key="2">
    <source>
        <dbReference type="EMBL" id="RPB16443.1"/>
    </source>
</evidence>
<reference evidence="2 3" key="1">
    <citation type="journal article" date="2018" name="Nat. Ecol. Evol.">
        <title>Pezizomycetes genomes reveal the molecular basis of ectomycorrhizal truffle lifestyle.</title>
        <authorList>
            <person name="Murat C."/>
            <person name="Payen T."/>
            <person name="Noel B."/>
            <person name="Kuo A."/>
            <person name="Morin E."/>
            <person name="Chen J."/>
            <person name="Kohler A."/>
            <person name="Krizsan K."/>
            <person name="Balestrini R."/>
            <person name="Da Silva C."/>
            <person name="Montanini B."/>
            <person name="Hainaut M."/>
            <person name="Levati E."/>
            <person name="Barry K.W."/>
            <person name="Belfiori B."/>
            <person name="Cichocki N."/>
            <person name="Clum A."/>
            <person name="Dockter R.B."/>
            <person name="Fauchery L."/>
            <person name="Guy J."/>
            <person name="Iotti M."/>
            <person name="Le Tacon F."/>
            <person name="Lindquist E.A."/>
            <person name="Lipzen A."/>
            <person name="Malagnac F."/>
            <person name="Mello A."/>
            <person name="Molinier V."/>
            <person name="Miyauchi S."/>
            <person name="Poulain J."/>
            <person name="Riccioni C."/>
            <person name="Rubini A."/>
            <person name="Sitrit Y."/>
            <person name="Splivallo R."/>
            <person name="Traeger S."/>
            <person name="Wang M."/>
            <person name="Zifcakova L."/>
            <person name="Wipf D."/>
            <person name="Zambonelli A."/>
            <person name="Paolocci F."/>
            <person name="Nowrousian M."/>
            <person name="Ottonello S."/>
            <person name="Baldrian P."/>
            <person name="Spatafora J.W."/>
            <person name="Henrissat B."/>
            <person name="Nagy L.G."/>
            <person name="Aury J.M."/>
            <person name="Wincker P."/>
            <person name="Grigoriev I.V."/>
            <person name="Bonfante P."/>
            <person name="Martin F.M."/>
        </authorList>
    </citation>
    <scope>NUCLEOTIDE SEQUENCE [LARGE SCALE GENOMIC DNA]</scope>
    <source>
        <strain evidence="2 3">CCBAS932</strain>
    </source>
</reference>
<keyword evidence="3" id="KW-1185">Reference proteome</keyword>
<proteinExistence type="predicted"/>
<evidence type="ECO:0000313" key="3">
    <source>
        <dbReference type="Proteomes" id="UP000277580"/>
    </source>
</evidence>
<name>A0A3N4L0U7_9PEZI</name>
<feature type="region of interest" description="Disordered" evidence="1">
    <location>
        <begin position="19"/>
        <end position="52"/>
    </location>
</feature>
<protein>
    <submittedName>
        <fullName evidence="2">Uncharacterized protein</fullName>
    </submittedName>
</protein>
<accession>A0A3N4L0U7</accession>
<dbReference type="Proteomes" id="UP000277580">
    <property type="component" value="Unassembled WGS sequence"/>
</dbReference>
<dbReference type="EMBL" id="ML119109">
    <property type="protein sequence ID" value="RPB16443.1"/>
    <property type="molecule type" value="Genomic_DNA"/>
</dbReference>
<evidence type="ECO:0000256" key="1">
    <source>
        <dbReference type="SAM" id="MobiDB-lite"/>
    </source>
</evidence>
<gene>
    <name evidence="2" type="ORF">P167DRAFT_562398</name>
</gene>
<dbReference type="AlphaFoldDB" id="A0A3N4L0U7"/>
<feature type="compositionally biased region" description="Polar residues" evidence="1">
    <location>
        <begin position="40"/>
        <end position="51"/>
    </location>
</feature>
<dbReference type="InParanoid" id="A0A3N4L0U7"/>